<accession>A0A6G4A7F9</accession>
<keyword evidence="1" id="KW-1133">Transmembrane helix</keyword>
<comment type="caution">
    <text evidence="2">The sequence shown here is derived from an EMBL/GenBank/DDBJ whole genome shotgun (WGS) entry which is preliminary data.</text>
</comment>
<organism evidence="2 3">
    <name type="scientific">Streptomyces rhizosphaericus</name>
    <dbReference type="NCBI Taxonomy" id="114699"/>
    <lineage>
        <taxon>Bacteria</taxon>
        <taxon>Bacillati</taxon>
        <taxon>Actinomycetota</taxon>
        <taxon>Actinomycetes</taxon>
        <taxon>Kitasatosporales</taxon>
        <taxon>Streptomycetaceae</taxon>
        <taxon>Streptomyces</taxon>
        <taxon>Streptomyces violaceusniger group</taxon>
    </lineage>
</organism>
<sequence length="244" mass="25312">MTVTSPSTAAPRALFPGRWVGGASLVVGPLLVLTGVLLRMRFDFFFPAQLRAYERHPHLMTASYSLVAAGWVLLWPGVALLATRIGERFPELAVWGGVLTVLGLFARAFHAGVDHADFQLVTADGAASAARTVSETYGAFHVFSVLNAAIMGGWILLAVGAHRARVLGPLRAAALGLVSMMPLGVLKGTTAWSVAAATGLCVALVPLGVAAWRAGPTPRAATVVGRLVLVAAVATAMFCFGQAG</sequence>
<keyword evidence="1" id="KW-0812">Transmembrane</keyword>
<name>A0A6G4A7F9_9ACTN</name>
<feature type="transmembrane region" description="Helical" evidence="1">
    <location>
        <begin position="191"/>
        <end position="212"/>
    </location>
</feature>
<evidence type="ECO:0000313" key="3">
    <source>
        <dbReference type="Proteomes" id="UP000476310"/>
    </source>
</evidence>
<gene>
    <name evidence="2" type="ORF">G4H13_01960</name>
</gene>
<proteinExistence type="predicted"/>
<feature type="transmembrane region" description="Helical" evidence="1">
    <location>
        <begin position="224"/>
        <end position="243"/>
    </location>
</feature>
<keyword evidence="3" id="KW-1185">Reference proteome</keyword>
<dbReference type="AlphaFoldDB" id="A0A6G4A7F9"/>
<feature type="transmembrane region" description="Helical" evidence="1">
    <location>
        <begin position="59"/>
        <end position="82"/>
    </location>
</feature>
<feature type="transmembrane region" description="Helical" evidence="1">
    <location>
        <begin position="138"/>
        <end position="159"/>
    </location>
</feature>
<evidence type="ECO:0008006" key="4">
    <source>
        <dbReference type="Google" id="ProtNLM"/>
    </source>
</evidence>
<keyword evidence="1" id="KW-0472">Membrane</keyword>
<protein>
    <recommendedName>
        <fullName evidence="4">DUF998 domain-containing protein</fullName>
    </recommendedName>
</protein>
<dbReference type="Proteomes" id="UP000476310">
    <property type="component" value="Unassembled WGS sequence"/>
</dbReference>
<feature type="transmembrane region" description="Helical" evidence="1">
    <location>
        <begin position="166"/>
        <end position="185"/>
    </location>
</feature>
<feature type="transmembrane region" description="Helical" evidence="1">
    <location>
        <begin position="20"/>
        <end position="38"/>
    </location>
</feature>
<evidence type="ECO:0000256" key="1">
    <source>
        <dbReference type="SAM" id="Phobius"/>
    </source>
</evidence>
<dbReference type="EMBL" id="JAAIKT010000001">
    <property type="protein sequence ID" value="NEW69202.1"/>
    <property type="molecule type" value="Genomic_DNA"/>
</dbReference>
<evidence type="ECO:0000313" key="2">
    <source>
        <dbReference type="EMBL" id="NEW69202.1"/>
    </source>
</evidence>
<reference evidence="2" key="1">
    <citation type="submission" date="2020-02" db="EMBL/GenBank/DDBJ databases">
        <title>A new Streptomyces sp. for controlling soil-borne diseases.</title>
        <authorList>
            <person name="Li X."/>
            <person name="Tian Y."/>
            <person name="Gao K."/>
        </authorList>
    </citation>
    <scope>NUCLEOTIDE SEQUENCE [LARGE SCALE GENOMIC DNA]</scope>
    <source>
        <strain evidence="2">0250</strain>
    </source>
</reference>